<dbReference type="PANTHER" id="PTHR36172">
    <property type="match status" value="1"/>
</dbReference>
<dbReference type="SUPFAM" id="SSF53041">
    <property type="entry name" value="Resolvase-like"/>
    <property type="match status" value="1"/>
</dbReference>
<keyword evidence="3" id="KW-1185">Reference proteome</keyword>
<dbReference type="GO" id="GO:0000150">
    <property type="term" value="F:DNA strand exchange activity"/>
    <property type="evidence" value="ECO:0007669"/>
    <property type="project" value="InterPro"/>
</dbReference>
<dbReference type="InterPro" id="IPR036162">
    <property type="entry name" value="Resolvase-like_N_sf"/>
</dbReference>
<protein>
    <submittedName>
        <fullName evidence="2">Resolvase-like protein</fullName>
    </submittedName>
</protein>
<proteinExistence type="predicted"/>
<dbReference type="Proteomes" id="UP000295388">
    <property type="component" value="Unassembled WGS sequence"/>
</dbReference>
<name>A0A4R6KD94_9ACTN</name>
<dbReference type="InterPro" id="IPR051491">
    <property type="entry name" value="Recombinase/Transposase-rel"/>
</dbReference>
<dbReference type="InterPro" id="IPR006119">
    <property type="entry name" value="Resolv_N"/>
</dbReference>
<evidence type="ECO:0000313" key="3">
    <source>
        <dbReference type="Proteomes" id="UP000295388"/>
    </source>
</evidence>
<dbReference type="Gene3D" id="3.40.50.1390">
    <property type="entry name" value="Resolvase, N-terminal catalytic domain"/>
    <property type="match status" value="1"/>
</dbReference>
<dbReference type="EMBL" id="SNWQ01000007">
    <property type="protein sequence ID" value="TDO48431.1"/>
    <property type="molecule type" value="Genomic_DNA"/>
</dbReference>
<sequence>MIDRATSSGLPVTRVVCEVGSAVHGARPKLKRLLSDPDGSVIVVEHRDRPTRFGVDYIEAALSAQGRTVRVVDEGEVEDDLVRDMTDALTSFCVRLYGKRAARNRAMKALAAAAGEGG</sequence>
<evidence type="ECO:0000313" key="2">
    <source>
        <dbReference type="EMBL" id="TDO48431.1"/>
    </source>
</evidence>
<dbReference type="PROSITE" id="PS51736">
    <property type="entry name" value="RECOMBINASES_3"/>
    <property type="match status" value="1"/>
</dbReference>
<organism evidence="2 3">
    <name type="scientific">Kribbella caucasensis</name>
    <dbReference type="NCBI Taxonomy" id="2512215"/>
    <lineage>
        <taxon>Bacteria</taxon>
        <taxon>Bacillati</taxon>
        <taxon>Actinomycetota</taxon>
        <taxon>Actinomycetes</taxon>
        <taxon>Propionibacteriales</taxon>
        <taxon>Kribbellaceae</taxon>
        <taxon>Kribbella</taxon>
    </lineage>
</organism>
<feature type="domain" description="Resolvase/invertase-type recombinase catalytic" evidence="1">
    <location>
        <begin position="1"/>
        <end position="117"/>
    </location>
</feature>
<dbReference type="PANTHER" id="PTHR36172:SF1">
    <property type="entry name" value="RESOLVASE-RELATED"/>
    <property type="match status" value="1"/>
</dbReference>
<dbReference type="Pfam" id="PF00239">
    <property type="entry name" value="Resolvase"/>
    <property type="match status" value="1"/>
</dbReference>
<evidence type="ECO:0000259" key="1">
    <source>
        <dbReference type="PROSITE" id="PS51736"/>
    </source>
</evidence>
<dbReference type="GO" id="GO:0003677">
    <property type="term" value="F:DNA binding"/>
    <property type="evidence" value="ECO:0007669"/>
    <property type="project" value="InterPro"/>
</dbReference>
<dbReference type="SMART" id="SM00857">
    <property type="entry name" value="Resolvase"/>
    <property type="match status" value="1"/>
</dbReference>
<dbReference type="AlphaFoldDB" id="A0A4R6KD94"/>
<gene>
    <name evidence="2" type="ORF">EV643_10760</name>
</gene>
<reference evidence="2 3" key="1">
    <citation type="submission" date="2019-03" db="EMBL/GenBank/DDBJ databases">
        <title>Genomic Encyclopedia of Type Strains, Phase III (KMG-III): the genomes of soil and plant-associated and newly described type strains.</title>
        <authorList>
            <person name="Whitman W."/>
        </authorList>
    </citation>
    <scope>NUCLEOTIDE SEQUENCE [LARGE SCALE GENOMIC DNA]</scope>
    <source>
        <strain evidence="2 3">VKM Ac-2527</strain>
    </source>
</reference>
<dbReference type="Gene3D" id="1.10.287.2170">
    <property type="match status" value="1"/>
</dbReference>
<comment type="caution">
    <text evidence="2">The sequence shown here is derived from an EMBL/GenBank/DDBJ whole genome shotgun (WGS) entry which is preliminary data.</text>
</comment>
<accession>A0A4R6KD94</accession>